<evidence type="ECO:0000313" key="2">
    <source>
        <dbReference type="Proteomes" id="UP000859505"/>
    </source>
</evidence>
<gene>
    <name evidence="1" type="ORF">JAJ28_000790</name>
</gene>
<protein>
    <recommendedName>
        <fullName evidence="3">Fimbrial protein</fullName>
    </recommendedName>
</protein>
<proteinExistence type="predicted"/>
<reference evidence="1" key="1">
    <citation type="journal article" date="2018" name="Genome Biol.">
        <title>SKESA: strategic k-mer extension for scrupulous assemblies.</title>
        <authorList>
            <person name="Souvorov A."/>
            <person name="Agarwala R."/>
            <person name="Lipman D.J."/>
        </authorList>
    </citation>
    <scope>NUCLEOTIDE SEQUENCE</scope>
    <source>
        <strain evidence="1">OLC2673_Aeromonas</strain>
    </source>
</reference>
<dbReference type="Proteomes" id="UP000859505">
    <property type="component" value="Unassembled WGS sequence"/>
</dbReference>
<dbReference type="EMBL" id="DACTUL010000004">
    <property type="protein sequence ID" value="HAT6343106.1"/>
    <property type="molecule type" value="Genomic_DNA"/>
</dbReference>
<dbReference type="RefSeq" id="WP_408790319.1">
    <property type="nucleotide sequence ID" value="NZ_JBGWTT010000006.1"/>
</dbReference>
<reference evidence="1" key="2">
    <citation type="submission" date="2020-01" db="EMBL/GenBank/DDBJ databases">
        <authorList>
            <consortium name="NCBI Pathogen Detection Project"/>
        </authorList>
    </citation>
    <scope>NUCLEOTIDE SEQUENCE</scope>
    <source>
        <strain evidence="1">OLC2673_Aeromonas</strain>
    </source>
</reference>
<accession>A0AAD3U8J6</accession>
<evidence type="ECO:0000313" key="1">
    <source>
        <dbReference type="EMBL" id="HAT6343106.1"/>
    </source>
</evidence>
<sequence>MTAHAVVVKINAEYSQSISRPGENEFRITDPCTRLPLPFFCDDNVSRVVAIDADIDKPIFNGLYVWERFFYHSFPKEKNIQLVNETGNTINMNFMFTHTGYTLVDLGGNIGDAYYADPASQCSLVEANVSGGTKTVFYAINDSAQRNGGLCYTKDYPHLLFPITGFITKIYFGYKLVPGKIGPVANGRYQGKLTLTVGSTKDMDYTNKKYRSPSVIDIELSLVVRNQMKVQFPAAASRVTLSPPKGWHDTKSEKGLLASLPVRISSDSPFWIGLICQYKSANNEQCEIRNEQGEHAVPLTISRQTSSGRFVLSPSSKTFFKESKDSIYDSFVFEVNRQNTNEMLKRPGAKYKGMVTLILDAKMPVGAG</sequence>
<organism evidence="1 2">
    <name type="scientific">Aeromonas hydrophila</name>
    <dbReference type="NCBI Taxonomy" id="644"/>
    <lineage>
        <taxon>Bacteria</taxon>
        <taxon>Pseudomonadati</taxon>
        <taxon>Pseudomonadota</taxon>
        <taxon>Gammaproteobacteria</taxon>
        <taxon>Aeromonadales</taxon>
        <taxon>Aeromonadaceae</taxon>
        <taxon>Aeromonas</taxon>
    </lineage>
</organism>
<comment type="caution">
    <text evidence="1">The sequence shown here is derived from an EMBL/GenBank/DDBJ whole genome shotgun (WGS) entry which is preliminary data.</text>
</comment>
<dbReference type="AlphaFoldDB" id="A0AAD3U8J6"/>
<name>A0AAD3U8J6_AERHY</name>
<evidence type="ECO:0008006" key="3">
    <source>
        <dbReference type="Google" id="ProtNLM"/>
    </source>
</evidence>